<dbReference type="HOGENOM" id="CLU_1809085_0_0_1"/>
<evidence type="ECO:0000313" key="1">
    <source>
        <dbReference type="EMBL" id="AES95177.1"/>
    </source>
</evidence>
<reference evidence="1 3" key="1">
    <citation type="journal article" date="2011" name="Nature">
        <title>The Medicago genome provides insight into the evolution of rhizobial symbioses.</title>
        <authorList>
            <person name="Young N.D."/>
            <person name="Debelle F."/>
            <person name="Oldroyd G.E."/>
            <person name="Geurts R."/>
            <person name="Cannon S.B."/>
            <person name="Udvardi M.K."/>
            <person name="Benedito V.A."/>
            <person name="Mayer K.F."/>
            <person name="Gouzy J."/>
            <person name="Schoof H."/>
            <person name="Van de Peer Y."/>
            <person name="Proost S."/>
            <person name="Cook D.R."/>
            <person name="Meyers B.C."/>
            <person name="Spannagl M."/>
            <person name="Cheung F."/>
            <person name="De Mita S."/>
            <person name="Krishnakumar V."/>
            <person name="Gundlach H."/>
            <person name="Zhou S."/>
            <person name="Mudge J."/>
            <person name="Bharti A.K."/>
            <person name="Murray J.D."/>
            <person name="Naoumkina M.A."/>
            <person name="Rosen B."/>
            <person name="Silverstein K.A."/>
            <person name="Tang H."/>
            <person name="Rombauts S."/>
            <person name="Zhao P.X."/>
            <person name="Zhou P."/>
            <person name="Barbe V."/>
            <person name="Bardou P."/>
            <person name="Bechner M."/>
            <person name="Bellec A."/>
            <person name="Berger A."/>
            <person name="Berges H."/>
            <person name="Bidwell S."/>
            <person name="Bisseling T."/>
            <person name="Choisne N."/>
            <person name="Couloux A."/>
            <person name="Denny R."/>
            <person name="Deshpande S."/>
            <person name="Dai X."/>
            <person name="Doyle J.J."/>
            <person name="Dudez A.M."/>
            <person name="Farmer A.D."/>
            <person name="Fouteau S."/>
            <person name="Franken C."/>
            <person name="Gibelin C."/>
            <person name="Gish J."/>
            <person name="Goldstein S."/>
            <person name="Gonzalez A.J."/>
            <person name="Green P.J."/>
            <person name="Hallab A."/>
            <person name="Hartog M."/>
            <person name="Hua A."/>
            <person name="Humphray S.J."/>
            <person name="Jeong D.H."/>
            <person name="Jing Y."/>
            <person name="Jocker A."/>
            <person name="Kenton S.M."/>
            <person name="Kim D.J."/>
            <person name="Klee K."/>
            <person name="Lai H."/>
            <person name="Lang C."/>
            <person name="Lin S."/>
            <person name="Macmil S.L."/>
            <person name="Magdelenat G."/>
            <person name="Matthews L."/>
            <person name="McCorrison J."/>
            <person name="Monaghan E.L."/>
            <person name="Mun J.H."/>
            <person name="Najar F.Z."/>
            <person name="Nicholson C."/>
            <person name="Noirot C."/>
            <person name="O'Bleness M."/>
            <person name="Paule C.R."/>
            <person name="Poulain J."/>
            <person name="Prion F."/>
            <person name="Qin B."/>
            <person name="Qu C."/>
            <person name="Retzel E.F."/>
            <person name="Riddle C."/>
            <person name="Sallet E."/>
            <person name="Samain S."/>
            <person name="Samson N."/>
            <person name="Sanders I."/>
            <person name="Saurat O."/>
            <person name="Scarpelli C."/>
            <person name="Schiex T."/>
            <person name="Segurens B."/>
            <person name="Severin A.J."/>
            <person name="Sherrier D.J."/>
            <person name="Shi R."/>
            <person name="Sims S."/>
            <person name="Singer S.R."/>
            <person name="Sinharoy S."/>
            <person name="Sterck L."/>
            <person name="Viollet A."/>
            <person name="Wang B.B."/>
            <person name="Wang K."/>
            <person name="Wang M."/>
            <person name="Wang X."/>
            <person name="Warfsmann J."/>
            <person name="Weissenbach J."/>
            <person name="White D.D."/>
            <person name="White J.D."/>
            <person name="Wiley G.B."/>
            <person name="Wincker P."/>
            <person name="Xing Y."/>
            <person name="Yang L."/>
            <person name="Yao Z."/>
            <person name="Ying F."/>
            <person name="Zhai J."/>
            <person name="Zhou L."/>
            <person name="Zuber A."/>
            <person name="Denarie J."/>
            <person name="Dixon R.A."/>
            <person name="May G.D."/>
            <person name="Schwartz D.C."/>
            <person name="Rogers J."/>
            <person name="Quetier F."/>
            <person name="Town C.D."/>
            <person name="Roe B.A."/>
        </authorList>
    </citation>
    <scope>NUCLEOTIDE SEQUENCE [LARGE SCALE GENOMIC DNA]</scope>
    <source>
        <strain evidence="1">A17</strain>
        <strain evidence="2 3">cv. Jemalong A17</strain>
    </source>
</reference>
<protein>
    <submittedName>
        <fullName evidence="1 2">Uncharacterized protein</fullName>
    </submittedName>
</protein>
<keyword evidence="3" id="KW-1185">Reference proteome</keyword>
<evidence type="ECO:0000313" key="2">
    <source>
        <dbReference type="EnsemblPlants" id="AES95177"/>
    </source>
</evidence>
<name>G7JXK6_MEDTR</name>
<dbReference type="Proteomes" id="UP000002051">
    <property type="component" value="Chromosome 5"/>
</dbReference>
<proteinExistence type="predicted"/>
<evidence type="ECO:0000313" key="3">
    <source>
        <dbReference type="Proteomes" id="UP000002051"/>
    </source>
</evidence>
<dbReference type="AlphaFoldDB" id="G7JXK6"/>
<gene>
    <name evidence="1" type="ordered locus">MTR_5g022650</name>
</gene>
<reference evidence="1 3" key="2">
    <citation type="journal article" date="2014" name="BMC Genomics">
        <title>An improved genome release (version Mt4.0) for the model legume Medicago truncatula.</title>
        <authorList>
            <person name="Tang H."/>
            <person name="Krishnakumar V."/>
            <person name="Bidwell S."/>
            <person name="Rosen B."/>
            <person name="Chan A."/>
            <person name="Zhou S."/>
            <person name="Gentzbittel L."/>
            <person name="Childs K.L."/>
            <person name="Yandell M."/>
            <person name="Gundlach H."/>
            <person name="Mayer K.F."/>
            <person name="Schwartz D.C."/>
            <person name="Town C.D."/>
        </authorList>
    </citation>
    <scope>GENOME REANNOTATION</scope>
    <source>
        <strain evidence="2 3">cv. Jemalong A17</strain>
    </source>
</reference>
<accession>G7JXK6</accession>
<organism evidence="1 3">
    <name type="scientific">Medicago truncatula</name>
    <name type="common">Barrel medic</name>
    <name type="synonym">Medicago tribuloides</name>
    <dbReference type="NCBI Taxonomy" id="3880"/>
    <lineage>
        <taxon>Eukaryota</taxon>
        <taxon>Viridiplantae</taxon>
        <taxon>Streptophyta</taxon>
        <taxon>Embryophyta</taxon>
        <taxon>Tracheophyta</taxon>
        <taxon>Spermatophyta</taxon>
        <taxon>Magnoliopsida</taxon>
        <taxon>eudicotyledons</taxon>
        <taxon>Gunneridae</taxon>
        <taxon>Pentapetalae</taxon>
        <taxon>rosids</taxon>
        <taxon>fabids</taxon>
        <taxon>Fabales</taxon>
        <taxon>Fabaceae</taxon>
        <taxon>Papilionoideae</taxon>
        <taxon>50 kb inversion clade</taxon>
        <taxon>NPAAA clade</taxon>
        <taxon>Hologalegina</taxon>
        <taxon>IRL clade</taxon>
        <taxon>Trifolieae</taxon>
        <taxon>Medicago</taxon>
    </lineage>
</organism>
<sequence length="143" mass="16608">MNCWKMNLLFKKKTPSVEILVVLEYNSQKPFPQKMSCDLCFMTYHGQDDKTSLVGKHVWDMLQGTGKLWVKNLSHKHTFDAHSLSHANTKTLGFIIKAKNILKDGFTRLALLYTQLPQDIIDQINNPNLHFNPDTEDIYFHMV</sequence>
<dbReference type="EnsemblPlants" id="AES95177">
    <property type="protein sequence ID" value="AES95177"/>
    <property type="gene ID" value="MTR_5g022650"/>
</dbReference>
<dbReference type="PaxDb" id="3880-AES95177"/>
<reference evidence="2" key="3">
    <citation type="submission" date="2015-04" db="UniProtKB">
        <authorList>
            <consortium name="EnsemblPlants"/>
        </authorList>
    </citation>
    <scope>IDENTIFICATION</scope>
    <source>
        <strain evidence="2">cv. Jemalong A17</strain>
    </source>
</reference>
<dbReference type="EMBL" id="CM001221">
    <property type="protein sequence ID" value="AES95177.1"/>
    <property type="molecule type" value="Genomic_DNA"/>
</dbReference>